<feature type="transmembrane region" description="Helical" evidence="9">
    <location>
        <begin position="161"/>
        <end position="181"/>
    </location>
</feature>
<keyword evidence="12" id="KW-1185">Reference proteome</keyword>
<dbReference type="GO" id="GO:0043190">
    <property type="term" value="C:ATP-binding cassette (ABC) transporter complex"/>
    <property type="evidence" value="ECO:0007669"/>
    <property type="project" value="InterPro"/>
</dbReference>
<proteinExistence type="inferred from homology"/>
<keyword evidence="7 9" id="KW-1133">Transmembrane helix</keyword>
<feature type="transmembrane region" description="Helical" evidence="9">
    <location>
        <begin position="93"/>
        <end position="111"/>
    </location>
</feature>
<dbReference type="GO" id="GO:0022857">
    <property type="term" value="F:transmembrane transporter activity"/>
    <property type="evidence" value="ECO:0007669"/>
    <property type="project" value="InterPro"/>
</dbReference>
<evidence type="ECO:0000256" key="8">
    <source>
        <dbReference type="ARBA" id="ARBA00023136"/>
    </source>
</evidence>
<dbReference type="InterPro" id="IPR051613">
    <property type="entry name" value="ABC_transp_permease_HisMQ"/>
</dbReference>
<gene>
    <name evidence="11" type="ORF">SAMN05444358_103296</name>
</gene>
<sequence>MENVIAYSPFLMKGVTVTIALSVCSILLAVALGLLGAAGKLSERLWVQRIAGIYITIVRGIPDLVVMLLLYFGGQVLLNQIGALTGLWTYFELNQFVAGVIAIGFIFGAYMSETFRGAYMSIPVGMIEAGVSVGMTRITLFRRVIWPQLVRYALPGFTNNWLTLMKTTALVSVIGLEDIVYNGFAAGRATREPFTFMLIALFVYLVLTILSDTGLRALERRYTRGVQRGV</sequence>
<keyword evidence="3 9" id="KW-0813">Transport</keyword>
<evidence type="ECO:0000256" key="4">
    <source>
        <dbReference type="ARBA" id="ARBA00022475"/>
    </source>
</evidence>
<dbReference type="InterPro" id="IPR000515">
    <property type="entry name" value="MetI-like"/>
</dbReference>
<evidence type="ECO:0000256" key="6">
    <source>
        <dbReference type="ARBA" id="ARBA00022692"/>
    </source>
</evidence>
<dbReference type="InterPro" id="IPR035906">
    <property type="entry name" value="MetI-like_sf"/>
</dbReference>
<keyword evidence="4" id="KW-1003">Cell membrane</keyword>
<feature type="transmembrane region" description="Helical" evidence="9">
    <location>
        <begin position="193"/>
        <end position="211"/>
    </location>
</feature>
<evidence type="ECO:0000256" key="5">
    <source>
        <dbReference type="ARBA" id="ARBA00022519"/>
    </source>
</evidence>
<keyword evidence="5" id="KW-0997">Cell inner membrane</keyword>
<evidence type="ECO:0000256" key="7">
    <source>
        <dbReference type="ARBA" id="ARBA00022989"/>
    </source>
</evidence>
<evidence type="ECO:0000256" key="9">
    <source>
        <dbReference type="RuleBase" id="RU363032"/>
    </source>
</evidence>
<feature type="transmembrane region" description="Helical" evidence="9">
    <location>
        <begin position="50"/>
        <end position="73"/>
    </location>
</feature>
<feature type="domain" description="ABC transmembrane type-1" evidence="10">
    <location>
        <begin position="15"/>
        <end position="211"/>
    </location>
</feature>
<protein>
    <submittedName>
        <fullName evidence="11">Histidine transport system permease protein/arginine/ornithine transport system permease protein</fullName>
    </submittedName>
</protein>
<evidence type="ECO:0000313" key="12">
    <source>
        <dbReference type="Proteomes" id="UP000183400"/>
    </source>
</evidence>
<evidence type="ECO:0000259" key="10">
    <source>
        <dbReference type="PROSITE" id="PS50928"/>
    </source>
</evidence>
<evidence type="ECO:0000256" key="2">
    <source>
        <dbReference type="ARBA" id="ARBA00010072"/>
    </source>
</evidence>
<evidence type="ECO:0000256" key="1">
    <source>
        <dbReference type="ARBA" id="ARBA00004429"/>
    </source>
</evidence>
<dbReference type="Proteomes" id="UP000183400">
    <property type="component" value="Unassembled WGS sequence"/>
</dbReference>
<dbReference type="STRING" id="985054.SAMN05444358_103296"/>
<comment type="similarity">
    <text evidence="2">Belongs to the binding-protein-dependent transport system permease family. HisMQ subfamily.</text>
</comment>
<keyword evidence="8 9" id="KW-0472">Membrane</keyword>
<feature type="transmembrane region" description="Helical" evidence="9">
    <location>
        <begin position="15"/>
        <end position="38"/>
    </location>
</feature>
<reference evidence="12" key="1">
    <citation type="submission" date="2016-10" db="EMBL/GenBank/DDBJ databases">
        <authorList>
            <person name="Varghese N."/>
            <person name="Submissions S."/>
        </authorList>
    </citation>
    <scope>NUCLEOTIDE SEQUENCE [LARGE SCALE GENOMIC DNA]</scope>
    <source>
        <strain evidence="12">DSM 27839</strain>
    </source>
</reference>
<dbReference type="NCBIfam" id="TIGR01726">
    <property type="entry name" value="HEQRo_perm_3TM"/>
    <property type="match status" value="1"/>
</dbReference>
<evidence type="ECO:0000256" key="3">
    <source>
        <dbReference type="ARBA" id="ARBA00022448"/>
    </source>
</evidence>
<dbReference type="EMBL" id="FNNP01000003">
    <property type="protein sequence ID" value="SDX18689.1"/>
    <property type="molecule type" value="Genomic_DNA"/>
</dbReference>
<dbReference type="AlphaFoldDB" id="A0A1H2ZPN1"/>
<dbReference type="CDD" id="cd06261">
    <property type="entry name" value="TM_PBP2"/>
    <property type="match status" value="1"/>
</dbReference>
<comment type="subcellular location">
    <subcellularLocation>
        <location evidence="1">Cell inner membrane</location>
        <topology evidence="1">Multi-pass membrane protein</topology>
    </subcellularLocation>
    <subcellularLocation>
        <location evidence="9">Cell membrane</location>
        <topology evidence="9">Multi-pass membrane protein</topology>
    </subcellularLocation>
</comment>
<keyword evidence="6 9" id="KW-0812">Transmembrane</keyword>
<name>A0A1H2ZPN1_9RHOB</name>
<dbReference type="Gene3D" id="1.10.3720.10">
    <property type="entry name" value="MetI-like"/>
    <property type="match status" value="1"/>
</dbReference>
<evidence type="ECO:0000313" key="11">
    <source>
        <dbReference type="EMBL" id="SDX18689.1"/>
    </source>
</evidence>
<dbReference type="InterPro" id="IPR010065">
    <property type="entry name" value="AA_ABC_transptr_permease_3TM"/>
</dbReference>
<dbReference type="SUPFAM" id="SSF161098">
    <property type="entry name" value="MetI-like"/>
    <property type="match status" value="1"/>
</dbReference>
<organism evidence="11 12">
    <name type="scientific">Ruegeria halocynthiae</name>
    <dbReference type="NCBI Taxonomy" id="985054"/>
    <lineage>
        <taxon>Bacteria</taxon>
        <taxon>Pseudomonadati</taxon>
        <taxon>Pseudomonadota</taxon>
        <taxon>Alphaproteobacteria</taxon>
        <taxon>Rhodobacterales</taxon>
        <taxon>Roseobacteraceae</taxon>
        <taxon>Ruegeria</taxon>
    </lineage>
</organism>
<dbReference type="PROSITE" id="PS50928">
    <property type="entry name" value="ABC_TM1"/>
    <property type="match status" value="1"/>
</dbReference>
<dbReference type="OrthoDB" id="9814550at2"/>
<accession>A0A1H2ZPN1</accession>
<dbReference type="PANTHER" id="PTHR30133">
    <property type="entry name" value="CATIONIC AMINO ACID TRANSPORTER, MEMBRANE COMPONENT"/>
    <property type="match status" value="1"/>
</dbReference>
<dbReference type="Pfam" id="PF00528">
    <property type="entry name" value="BPD_transp_1"/>
    <property type="match status" value="1"/>
</dbReference>
<dbReference type="RefSeq" id="WP_074737131.1">
    <property type="nucleotide sequence ID" value="NZ_FNNP01000003.1"/>
</dbReference>